<evidence type="ECO:0000256" key="1">
    <source>
        <dbReference type="ARBA" id="ARBA00005662"/>
    </source>
</evidence>
<reference evidence="3 4" key="1">
    <citation type="submission" date="2018-08" db="EMBL/GenBank/DDBJ databases">
        <title>A genome reference for cultivated species of the human gut microbiota.</title>
        <authorList>
            <person name="Zou Y."/>
            <person name="Xue W."/>
            <person name="Luo G."/>
        </authorList>
    </citation>
    <scope>NUCLEOTIDE SEQUENCE [LARGE SCALE GENOMIC DNA]</scope>
    <source>
        <strain evidence="3 4">AF37-2AT</strain>
    </source>
</reference>
<dbReference type="CDD" id="cd07381">
    <property type="entry name" value="MPP_CapA"/>
    <property type="match status" value="1"/>
</dbReference>
<accession>A0A3E3K1G3</accession>
<dbReference type="Proteomes" id="UP000261080">
    <property type="component" value="Unassembled WGS sequence"/>
</dbReference>
<dbReference type="SUPFAM" id="SSF56300">
    <property type="entry name" value="Metallo-dependent phosphatases"/>
    <property type="match status" value="1"/>
</dbReference>
<dbReference type="InterPro" id="IPR029052">
    <property type="entry name" value="Metallo-depent_PP-like"/>
</dbReference>
<organism evidence="3 4">
    <name type="scientific">Sellimonas intestinalis</name>
    <dbReference type="NCBI Taxonomy" id="1653434"/>
    <lineage>
        <taxon>Bacteria</taxon>
        <taxon>Bacillati</taxon>
        <taxon>Bacillota</taxon>
        <taxon>Clostridia</taxon>
        <taxon>Lachnospirales</taxon>
        <taxon>Lachnospiraceae</taxon>
        <taxon>Sellimonas</taxon>
    </lineage>
</organism>
<sequence length="389" mass="45500">MRISFLGDIMCEKPLQKELKKGNKNITFNLKKYYNSDYVIGNLETIFAGRNRKYTRDLYSFNTPDSFCEELKYASIDCVTTANNHCLDRGIDGLIRTSRVLKNNGIKHVGTREKQNEQSYLIVNIGGKKVGFLAYTYGTNYSLNRVKIDQGDHYVNLLKPNDLNAVIPKGMFDKLKEKVLSKEIRVKIKRMLGWTYNHVRMDNIQPGDFDEFYINRISKDIQKLKNNVDYLFAYLHTGGQFNLIPGSYSEKICHFFYNQGVKCVIASHPHIVQRVEPLENGVIAYSLGNFLISPNSIYLLYENRPDLSIVLHFDIDENKIRCSFSIIKVCFIRGRTFVKDCFELYEECDSKERENIVKECKQIYNVVFNNFEKKQFKMNKEYFITEFQL</sequence>
<dbReference type="OrthoDB" id="9810906at2"/>
<dbReference type="PANTHER" id="PTHR33393">
    <property type="entry name" value="POLYGLUTAMINE SYNTHESIS ACCESSORY PROTEIN RV0574C-RELATED"/>
    <property type="match status" value="1"/>
</dbReference>
<dbReference type="InterPro" id="IPR019079">
    <property type="entry name" value="Capsule_synth_CapA"/>
</dbReference>
<feature type="domain" description="Capsule synthesis protein CapA" evidence="2">
    <location>
        <begin position="2"/>
        <end position="294"/>
    </location>
</feature>
<dbReference type="EMBL" id="QVLX01000004">
    <property type="protein sequence ID" value="RGE86903.1"/>
    <property type="molecule type" value="Genomic_DNA"/>
</dbReference>
<gene>
    <name evidence="3" type="ORF">DW016_08090</name>
</gene>
<name>A0A3E3K1G3_9FIRM</name>
<evidence type="ECO:0000313" key="4">
    <source>
        <dbReference type="Proteomes" id="UP000261080"/>
    </source>
</evidence>
<evidence type="ECO:0000259" key="2">
    <source>
        <dbReference type="SMART" id="SM00854"/>
    </source>
</evidence>
<dbReference type="Gene3D" id="3.60.21.10">
    <property type="match status" value="1"/>
</dbReference>
<dbReference type="RefSeq" id="WP_117493501.1">
    <property type="nucleotide sequence ID" value="NZ_JAQCQW010000004.1"/>
</dbReference>
<comment type="similarity">
    <text evidence="1">Belongs to the CapA family.</text>
</comment>
<keyword evidence="4" id="KW-1185">Reference proteome</keyword>
<dbReference type="PANTHER" id="PTHR33393:SF12">
    <property type="entry name" value="CAPSULE BIOSYNTHESIS PROTEIN CAPA"/>
    <property type="match status" value="1"/>
</dbReference>
<dbReference type="SMART" id="SM00854">
    <property type="entry name" value="PGA_cap"/>
    <property type="match status" value="1"/>
</dbReference>
<dbReference type="Pfam" id="PF09587">
    <property type="entry name" value="PGA_cap"/>
    <property type="match status" value="1"/>
</dbReference>
<dbReference type="AlphaFoldDB" id="A0A3E3K1G3"/>
<comment type="caution">
    <text evidence="3">The sequence shown here is derived from an EMBL/GenBank/DDBJ whole genome shotgun (WGS) entry which is preliminary data.</text>
</comment>
<dbReference type="InterPro" id="IPR052169">
    <property type="entry name" value="CW_Biosynth-Accessory"/>
</dbReference>
<proteinExistence type="inferred from homology"/>
<evidence type="ECO:0000313" key="3">
    <source>
        <dbReference type="EMBL" id="RGE86903.1"/>
    </source>
</evidence>
<protein>
    <submittedName>
        <fullName evidence="3">CapA family protein</fullName>
    </submittedName>
</protein>